<proteinExistence type="predicted"/>
<dbReference type="Pfam" id="PF12697">
    <property type="entry name" value="Abhydrolase_6"/>
    <property type="match status" value="1"/>
</dbReference>
<reference evidence="4" key="1">
    <citation type="journal article" date="2011" name="Genome Biol.">
        <title>Comparative genomics of the social amoebae Dictyostelium discoideum and Dictyostelium purpureum.</title>
        <authorList>
            <consortium name="US DOE Joint Genome Institute (JGI-PGF)"/>
            <person name="Sucgang R."/>
            <person name="Kuo A."/>
            <person name="Tian X."/>
            <person name="Salerno W."/>
            <person name="Parikh A."/>
            <person name="Feasley C.L."/>
            <person name="Dalin E."/>
            <person name="Tu H."/>
            <person name="Huang E."/>
            <person name="Barry K."/>
            <person name="Lindquist E."/>
            <person name="Shapiro H."/>
            <person name="Bruce D."/>
            <person name="Schmutz J."/>
            <person name="Salamov A."/>
            <person name="Fey P."/>
            <person name="Gaudet P."/>
            <person name="Anjard C."/>
            <person name="Babu M.M."/>
            <person name="Basu S."/>
            <person name="Bushmanova Y."/>
            <person name="van der Wel H."/>
            <person name="Katoh-Kurasawa M."/>
            <person name="Dinh C."/>
            <person name="Coutinho P.M."/>
            <person name="Saito T."/>
            <person name="Elias M."/>
            <person name="Schaap P."/>
            <person name="Kay R.R."/>
            <person name="Henrissat B."/>
            <person name="Eichinger L."/>
            <person name="Rivero F."/>
            <person name="Putnam N.H."/>
            <person name="West C.M."/>
            <person name="Loomis W.F."/>
            <person name="Chisholm R.L."/>
            <person name="Shaulsky G."/>
            <person name="Strassmann J.E."/>
            <person name="Queller D.C."/>
            <person name="Kuspa A."/>
            <person name="Grigoriev I.V."/>
        </authorList>
    </citation>
    <scope>NUCLEOTIDE SEQUENCE [LARGE SCALE GENOMIC DNA]</scope>
    <source>
        <strain evidence="4">QSDP1</strain>
    </source>
</reference>
<dbReference type="Proteomes" id="UP000001064">
    <property type="component" value="Unassembled WGS sequence"/>
</dbReference>
<dbReference type="OMA" id="IAIDIRY"/>
<evidence type="ECO:0000259" key="2">
    <source>
        <dbReference type="Pfam" id="PF12697"/>
    </source>
</evidence>
<gene>
    <name evidence="3" type="ORF">DICPUDRAFT_149628</name>
</gene>
<dbReference type="RefSeq" id="XP_003285753.1">
    <property type="nucleotide sequence ID" value="XM_003285705.1"/>
</dbReference>
<dbReference type="AlphaFoldDB" id="F0ZE91"/>
<dbReference type="Gene3D" id="3.40.50.1820">
    <property type="entry name" value="alpha/beta hydrolase"/>
    <property type="match status" value="1"/>
</dbReference>
<keyword evidence="4" id="KW-1185">Reference proteome</keyword>
<organism evidence="3 4">
    <name type="scientific">Dictyostelium purpureum</name>
    <name type="common">Slime mold</name>
    <dbReference type="NCBI Taxonomy" id="5786"/>
    <lineage>
        <taxon>Eukaryota</taxon>
        <taxon>Amoebozoa</taxon>
        <taxon>Evosea</taxon>
        <taxon>Eumycetozoa</taxon>
        <taxon>Dictyostelia</taxon>
        <taxon>Dictyosteliales</taxon>
        <taxon>Dictyosteliaceae</taxon>
        <taxon>Dictyostelium</taxon>
    </lineage>
</organism>
<feature type="signal peptide" evidence="1">
    <location>
        <begin position="1"/>
        <end position="20"/>
    </location>
</feature>
<dbReference type="VEuPathDB" id="AmoebaDB:DICPUDRAFT_149628"/>
<evidence type="ECO:0000313" key="4">
    <source>
        <dbReference type="Proteomes" id="UP000001064"/>
    </source>
</evidence>
<dbReference type="OrthoDB" id="16239at2759"/>
<evidence type="ECO:0000313" key="3">
    <source>
        <dbReference type="EMBL" id="EGC37732.1"/>
    </source>
</evidence>
<dbReference type="InParanoid" id="F0ZE91"/>
<feature type="domain" description="AB hydrolase-1" evidence="2">
    <location>
        <begin position="105"/>
        <end position="332"/>
    </location>
</feature>
<dbReference type="InterPro" id="IPR029058">
    <property type="entry name" value="AB_hydrolase_fold"/>
</dbReference>
<dbReference type="GeneID" id="10499226"/>
<name>F0ZE91_DICPU</name>
<feature type="chain" id="PRO_5003263558" description="AB hydrolase-1 domain-containing protein" evidence="1">
    <location>
        <begin position="21"/>
        <end position="344"/>
    </location>
</feature>
<dbReference type="KEGG" id="dpp:DICPUDRAFT_149628"/>
<protein>
    <recommendedName>
        <fullName evidence="2">AB hydrolase-1 domain-containing protein</fullName>
    </recommendedName>
</protein>
<evidence type="ECO:0000256" key="1">
    <source>
        <dbReference type="SAM" id="SignalP"/>
    </source>
</evidence>
<accession>F0ZE91</accession>
<dbReference type="InterPro" id="IPR000073">
    <property type="entry name" value="AB_hydrolase_1"/>
</dbReference>
<dbReference type="EMBL" id="GL870992">
    <property type="protein sequence ID" value="EGC37732.1"/>
    <property type="molecule type" value="Genomic_DNA"/>
</dbReference>
<dbReference type="SUPFAM" id="SSF53474">
    <property type="entry name" value="alpha/beta-Hydrolases"/>
    <property type="match status" value="1"/>
</dbReference>
<sequence>MIKTIFKFFIFLFLIKFINCQKDKDLNFPFPNLLGEFDSGYSYFPMIDNLKLHIRCYTNKQISKNDGENLLFDSGLPLFSTAYGNVIEMLLKNNTMNKLKISNACFFDRYGYGWSELSPVALNSKQFIKKLYASIQTIPSINNSKYYYVGWSYGGLLGQTFATLYPNLIKGLLLIDSSDIGSLYDPKWSFDNITSQIDFILQSVVPSPKEYIEQLTDFGIITLKQGWMDSNTSLPKSCVEKTQKIILNSYDNYYLAAAQELSQFIPNAMFLKSQYEKIPCKPLGKLPLVVISSNPVEEPDWYNRQIEITKLSSNSIQLNSTDHFVPINQPDLIIKSIEILLNKN</sequence>
<keyword evidence="1" id="KW-0732">Signal</keyword>